<accession>A0A917CY17</accession>
<name>A0A917CY17_9GAMM</name>
<dbReference type="EMBL" id="BMEO01000012">
    <property type="protein sequence ID" value="GGG00669.1"/>
    <property type="molecule type" value="Genomic_DNA"/>
</dbReference>
<evidence type="ECO:0000313" key="2">
    <source>
        <dbReference type="Proteomes" id="UP000605253"/>
    </source>
</evidence>
<reference evidence="1" key="2">
    <citation type="submission" date="2020-09" db="EMBL/GenBank/DDBJ databases">
        <authorList>
            <person name="Sun Q."/>
            <person name="Zhou Y."/>
        </authorList>
    </citation>
    <scope>NUCLEOTIDE SEQUENCE</scope>
    <source>
        <strain evidence="1">CGMCC 1.12181</strain>
    </source>
</reference>
<organism evidence="1 2">
    <name type="scientific">Marinicella pacifica</name>
    <dbReference type="NCBI Taxonomy" id="1171543"/>
    <lineage>
        <taxon>Bacteria</taxon>
        <taxon>Pseudomonadati</taxon>
        <taxon>Pseudomonadota</taxon>
        <taxon>Gammaproteobacteria</taxon>
        <taxon>Lysobacterales</taxon>
        <taxon>Marinicellaceae</taxon>
        <taxon>Marinicella</taxon>
    </lineage>
</organism>
<reference evidence="1" key="1">
    <citation type="journal article" date="2014" name="Int. J. Syst. Evol. Microbiol.">
        <title>Complete genome sequence of Corynebacterium casei LMG S-19264T (=DSM 44701T), isolated from a smear-ripened cheese.</title>
        <authorList>
            <consortium name="US DOE Joint Genome Institute (JGI-PGF)"/>
            <person name="Walter F."/>
            <person name="Albersmeier A."/>
            <person name="Kalinowski J."/>
            <person name="Ruckert C."/>
        </authorList>
    </citation>
    <scope>NUCLEOTIDE SEQUENCE</scope>
    <source>
        <strain evidence="1">CGMCC 1.12181</strain>
    </source>
</reference>
<sequence length="61" mass="7421">MWIYIKSLFMVKDRQIAKEMVKHLNRAPKPAGFKLARLMRRRARRNRFKADNSTNLKYKVK</sequence>
<dbReference type="Proteomes" id="UP000605253">
    <property type="component" value="Unassembled WGS sequence"/>
</dbReference>
<dbReference type="AlphaFoldDB" id="A0A917CY17"/>
<evidence type="ECO:0000313" key="1">
    <source>
        <dbReference type="EMBL" id="GGG00669.1"/>
    </source>
</evidence>
<protein>
    <submittedName>
        <fullName evidence="1">Uncharacterized protein</fullName>
    </submittedName>
</protein>
<proteinExistence type="predicted"/>
<gene>
    <name evidence="1" type="ORF">GCM10011365_22380</name>
</gene>
<keyword evidence="2" id="KW-1185">Reference proteome</keyword>
<comment type="caution">
    <text evidence="1">The sequence shown here is derived from an EMBL/GenBank/DDBJ whole genome shotgun (WGS) entry which is preliminary data.</text>
</comment>